<dbReference type="PANTHER" id="PTHR43833">
    <property type="entry name" value="POTASSIUM CHANNEL PROTEIN 2-RELATED-RELATED"/>
    <property type="match status" value="1"/>
</dbReference>
<keyword evidence="1" id="KW-0812">Transmembrane</keyword>
<dbReference type="InterPro" id="IPR050721">
    <property type="entry name" value="Trk_Ktr_HKT_K-transport"/>
</dbReference>
<dbReference type="GO" id="GO:0006813">
    <property type="term" value="P:potassium ion transport"/>
    <property type="evidence" value="ECO:0007669"/>
    <property type="project" value="InterPro"/>
</dbReference>
<protein>
    <submittedName>
        <fullName evidence="3">TrkA-N domain family protein</fullName>
    </submittedName>
</protein>
<dbReference type="eggNOG" id="COG1226">
    <property type="taxonomic scope" value="Bacteria"/>
</dbReference>
<evidence type="ECO:0000256" key="1">
    <source>
        <dbReference type="SAM" id="Phobius"/>
    </source>
</evidence>
<dbReference type="RefSeq" id="WP_007616871.1">
    <property type="nucleotide sequence ID" value="NZ_BAEO01000010.1"/>
</dbReference>
<comment type="caution">
    <text evidence="3">The sequence shown here is derived from an EMBL/GenBank/DDBJ whole genome shotgun (WGS) entry which is preliminary data.</text>
</comment>
<reference evidence="3 4" key="1">
    <citation type="journal article" date="2017" name="Antonie Van Leeuwenhoek">
        <title>Rhizobium rhizosphaerae sp. nov., a novel species isolated from rice rhizosphere.</title>
        <authorList>
            <person name="Zhao J.J."/>
            <person name="Zhang J."/>
            <person name="Zhang R.J."/>
            <person name="Zhang C.W."/>
            <person name="Yin H.Q."/>
            <person name="Zhang X.X."/>
        </authorList>
    </citation>
    <scope>NUCLEOTIDE SEQUENCE [LARGE SCALE GENOMIC DNA]</scope>
    <source>
        <strain evidence="3 4">BSs20135</strain>
    </source>
</reference>
<feature type="transmembrane region" description="Helical" evidence="1">
    <location>
        <begin position="73"/>
        <end position="95"/>
    </location>
</feature>
<keyword evidence="4" id="KW-1185">Reference proteome</keyword>
<dbReference type="STRING" id="493475.GARC_0775"/>
<feature type="transmembrane region" description="Helical" evidence="1">
    <location>
        <begin position="44"/>
        <end position="61"/>
    </location>
</feature>
<dbReference type="Pfam" id="PF02254">
    <property type="entry name" value="TrkA_N"/>
    <property type="match status" value="1"/>
</dbReference>
<dbReference type="Proteomes" id="UP000006327">
    <property type="component" value="Unassembled WGS sequence"/>
</dbReference>
<proteinExistence type="predicted"/>
<feature type="transmembrane region" description="Helical" evidence="1">
    <location>
        <begin position="12"/>
        <end position="32"/>
    </location>
</feature>
<evidence type="ECO:0000313" key="4">
    <source>
        <dbReference type="Proteomes" id="UP000006327"/>
    </source>
</evidence>
<dbReference type="PANTHER" id="PTHR43833:SF11">
    <property type="entry name" value="VOLTAGE-GATED POTASSIUM CHANNEL KCH"/>
    <property type="match status" value="1"/>
</dbReference>
<dbReference type="InterPro" id="IPR036291">
    <property type="entry name" value="NAD(P)-bd_dom_sf"/>
</dbReference>
<dbReference type="AlphaFoldDB" id="K6Y1G6"/>
<dbReference type="SUPFAM" id="SSF51735">
    <property type="entry name" value="NAD(P)-binding Rossmann-fold domains"/>
    <property type="match status" value="2"/>
</dbReference>
<gene>
    <name evidence="3" type="ORF">GARC_0775</name>
</gene>
<dbReference type="Gene3D" id="3.40.50.720">
    <property type="entry name" value="NAD(P)-binding Rossmann-like Domain"/>
    <property type="match status" value="2"/>
</dbReference>
<feature type="domain" description="RCK N-terminal" evidence="2">
    <location>
        <begin position="263"/>
        <end position="379"/>
    </location>
</feature>
<dbReference type="EMBL" id="BAEO01000010">
    <property type="protein sequence ID" value="GAC17756.1"/>
    <property type="molecule type" value="Genomic_DNA"/>
</dbReference>
<name>K6Y1G6_9ALTE</name>
<evidence type="ECO:0000259" key="2">
    <source>
        <dbReference type="Pfam" id="PF02254"/>
    </source>
</evidence>
<dbReference type="OrthoDB" id="6377424at2"/>
<keyword evidence="1" id="KW-1133">Transmembrane helix</keyword>
<keyword evidence="1" id="KW-0472">Membrane</keyword>
<evidence type="ECO:0000313" key="3">
    <source>
        <dbReference type="EMBL" id="GAC17756.1"/>
    </source>
</evidence>
<accession>K6Y1G6</accession>
<sequence>MSFLTVKLSWRWSAAVVLFLCAFFALMMGVSLSERPNVQTADMLTKAYYSLGLFVMGGLDLGTPIDGPLGARLLLWLSYFGSPILAASTIIEAVIKTISPYKWHFRRISNHIVVSGSNELTITYLKQLRLVQPKIPILIICDEISAIREEELKRRYHAIVITGDITHSYFLSKLFLHKAKKVLLLGRDNFQNYEAAHKILQIQPSLQGKIIIHCNSIRFMRSMADSSVAKQCINFNAYQLAASALVQQHLISHFVQTVPKDVVVIAGFGLFGQTILEELQHYTQKEIDTIAIIGIDAKRRIQVVDEQRQLTDFCKREIFEGNISHPEVWQQLRSKVDLANTQPIIILCTDSVEDNFRTSLWLKNKYPDSMIIARSYLPSKFAENVSEQYNILNVSINQLVKDNLPTEWMTP</sequence>
<organism evidence="3 4">
    <name type="scientific">Paraglaciecola arctica BSs20135</name>
    <dbReference type="NCBI Taxonomy" id="493475"/>
    <lineage>
        <taxon>Bacteria</taxon>
        <taxon>Pseudomonadati</taxon>
        <taxon>Pseudomonadota</taxon>
        <taxon>Gammaproteobacteria</taxon>
        <taxon>Alteromonadales</taxon>
        <taxon>Alteromonadaceae</taxon>
        <taxon>Paraglaciecola</taxon>
    </lineage>
</organism>
<dbReference type="InterPro" id="IPR003148">
    <property type="entry name" value="RCK_N"/>
</dbReference>